<comment type="caution">
    <text evidence="2">The sequence shown here is derived from an EMBL/GenBank/DDBJ whole genome shotgun (WGS) entry which is preliminary data.</text>
</comment>
<reference evidence="2" key="1">
    <citation type="submission" date="2023-06" db="EMBL/GenBank/DDBJ databases">
        <title>Survivors Of The Sea: Transcriptome response of Skeletonema marinoi to long-term dormancy.</title>
        <authorList>
            <person name="Pinder M.I.M."/>
            <person name="Kourtchenko O."/>
            <person name="Robertson E.K."/>
            <person name="Larsson T."/>
            <person name="Maumus F."/>
            <person name="Osuna-Cruz C.M."/>
            <person name="Vancaester E."/>
            <person name="Stenow R."/>
            <person name="Vandepoele K."/>
            <person name="Ploug H."/>
            <person name="Bruchert V."/>
            <person name="Godhe A."/>
            <person name="Topel M."/>
        </authorList>
    </citation>
    <scope>NUCLEOTIDE SEQUENCE</scope>
    <source>
        <strain evidence="2">R05AC</strain>
    </source>
</reference>
<feature type="chain" id="PRO_5042135554" evidence="1">
    <location>
        <begin position="31"/>
        <end position="441"/>
    </location>
</feature>
<feature type="signal peptide" evidence="1">
    <location>
        <begin position="1"/>
        <end position="30"/>
    </location>
</feature>
<evidence type="ECO:0000313" key="2">
    <source>
        <dbReference type="EMBL" id="KAK1737653.1"/>
    </source>
</evidence>
<evidence type="ECO:0000313" key="3">
    <source>
        <dbReference type="Proteomes" id="UP001224775"/>
    </source>
</evidence>
<dbReference type="AlphaFoldDB" id="A0AAD9D9I2"/>
<accession>A0AAD9D9I2</accession>
<sequence length="441" mass="48936">MLHSSVCCCFWRTIAVIIVAIISQDEVVSAHKLSHLTSTFIPSSSTPSLLRHRHQGSCKNNSCSGSFSGRIKLVDTATHVLCSSSSPISSSSQLTSPSPWSPGKWKLTLDFGVDEPKPDSSSLEQNENRIQLHKLLGDNWGAEGGRLILPFEVIISSETSSTDKNGRGQANPSVEMTWLGGKPTGSIQCIPKETNDDENDDEQIHHATYINNKGEQRVQISPGLWRNEPPTPILPSFTKILSGQASSLRMYLKLVNSIERNTISFPEDQLLLLKSNTFRTTQYASGIQTVLPYQYAKEQSQQALEEQLNHETGDRRLDGSDLLETAAAYKDIAALVMERDERRRRWKEVEGVLPKISGPSIKIGRASTTEELLNDVKRWGIWPGDTELMTVERGVVLAAVSAKEKKQSIFPWMQDSNSEEMVVVGKWSATPLFDERSDGNT</sequence>
<proteinExistence type="predicted"/>
<dbReference type="EMBL" id="JATAAI010000024">
    <property type="protein sequence ID" value="KAK1737653.1"/>
    <property type="molecule type" value="Genomic_DNA"/>
</dbReference>
<keyword evidence="3" id="KW-1185">Reference proteome</keyword>
<organism evidence="2 3">
    <name type="scientific">Skeletonema marinoi</name>
    <dbReference type="NCBI Taxonomy" id="267567"/>
    <lineage>
        <taxon>Eukaryota</taxon>
        <taxon>Sar</taxon>
        <taxon>Stramenopiles</taxon>
        <taxon>Ochrophyta</taxon>
        <taxon>Bacillariophyta</taxon>
        <taxon>Coscinodiscophyceae</taxon>
        <taxon>Thalassiosirophycidae</taxon>
        <taxon>Thalassiosirales</taxon>
        <taxon>Skeletonemataceae</taxon>
        <taxon>Skeletonema</taxon>
        <taxon>Skeletonema marinoi-dohrnii complex</taxon>
    </lineage>
</organism>
<protein>
    <submittedName>
        <fullName evidence="2">Uncharacterized protein</fullName>
    </submittedName>
</protein>
<name>A0AAD9D9I2_9STRA</name>
<evidence type="ECO:0000256" key="1">
    <source>
        <dbReference type="SAM" id="SignalP"/>
    </source>
</evidence>
<dbReference type="Proteomes" id="UP001224775">
    <property type="component" value="Unassembled WGS sequence"/>
</dbReference>
<keyword evidence="1" id="KW-0732">Signal</keyword>
<gene>
    <name evidence="2" type="ORF">QTG54_011637</name>
</gene>